<name>A0A101RKQ2_9ACTN</name>
<dbReference type="Proteomes" id="UP000053669">
    <property type="component" value="Unassembled WGS sequence"/>
</dbReference>
<comment type="caution">
    <text evidence="2">The sequence shown here is derived from an EMBL/GenBank/DDBJ whole genome shotgun (WGS) entry which is preliminary data.</text>
</comment>
<feature type="region of interest" description="Disordered" evidence="1">
    <location>
        <begin position="81"/>
        <end position="103"/>
    </location>
</feature>
<dbReference type="AlphaFoldDB" id="A0A101RKQ2"/>
<evidence type="ECO:0000256" key="1">
    <source>
        <dbReference type="SAM" id="MobiDB-lite"/>
    </source>
</evidence>
<feature type="region of interest" description="Disordered" evidence="1">
    <location>
        <begin position="31"/>
        <end position="59"/>
    </location>
</feature>
<protein>
    <submittedName>
        <fullName evidence="2">Uncharacterized protein</fullName>
    </submittedName>
</protein>
<dbReference type="EMBL" id="LMWU01000073">
    <property type="protein sequence ID" value="KUN57395.1"/>
    <property type="molecule type" value="Genomic_DNA"/>
</dbReference>
<reference evidence="2 3" key="1">
    <citation type="submission" date="2015-10" db="EMBL/GenBank/DDBJ databases">
        <title>Draft genome sequence of Streptomyces canus DSM 40017, type strain for the species Streptomyces canus.</title>
        <authorList>
            <person name="Ruckert C."/>
            <person name="Winkler A."/>
            <person name="Kalinowski J."/>
            <person name="Kampfer P."/>
            <person name="Glaeser S."/>
        </authorList>
    </citation>
    <scope>NUCLEOTIDE SEQUENCE [LARGE SCALE GENOMIC DNA]</scope>
    <source>
        <strain evidence="2 3">DSM 40017</strain>
    </source>
</reference>
<proteinExistence type="predicted"/>
<evidence type="ECO:0000313" key="3">
    <source>
        <dbReference type="Proteomes" id="UP000053669"/>
    </source>
</evidence>
<gene>
    <name evidence="2" type="ORF">AQJ46_47520</name>
</gene>
<evidence type="ECO:0000313" key="2">
    <source>
        <dbReference type="EMBL" id="KUN57395.1"/>
    </source>
</evidence>
<organism evidence="2 3">
    <name type="scientific">Streptomyces canus</name>
    <dbReference type="NCBI Taxonomy" id="58343"/>
    <lineage>
        <taxon>Bacteria</taxon>
        <taxon>Bacillati</taxon>
        <taxon>Actinomycetota</taxon>
        <taxon>Actinomycetes</taxon>
        <taxon>Kitasatosporales</taxon>
        <taxon>Streptomycetaceae</taxon>
        <taxon>Streptomyces</taxon>
        <taxon>Streptomyces aurantiacus group</taxon>
    </lineage>
</organism>
<feature type="compositionally biased region" description="Basic and acidic residues" evidence="1">
    <location>
        <begin position="81"/>
        <end position="90"/>
    </location>
</feature>
<sequence>MSPTTGTWRRASPEAVRPVVAGSVSIALPRHADRVTGAAPTRPVGTAPVMAEPGSPGAAHLPRCATNFTWRIALLVGAAALERHPRVTVDHRHHPDPRRNPQP</sequence>
<accession>A0A101RKQ2</accession>